<dbReference type="InParanoid" id="A0A1X2GYV1"/>
<name>A0A1X2GYV1_SYNRA</name>
<dbReference type="AlphaFoldDB" id="A0A1X2GYV1"/>
<organism evidence="1 2">
    <name type="scientific">Syncephalastrum racemosum</name>
    <name type="common">Filamentous fungus</name>
    <dbReference type="NCBI Taxonomy" id="13706"/>
    <lineage>
        <taxon>Eukaryota</taxon>
        <taxon>Fungi</taxon>
        <taxon>Fungi incertae sedis</taxon>
        <taxon>Mucoromycota</taxon>
        <taxon>Mucoromycotina</taxon>
        <taxon>Mucoromycetes</taxon>
        <taxon>Mucorales</taxon>
        <taxon>Syncephalastraceae</taxon>
        <taxon>Syncephalastrum</taxon>
    </lineage>
</organism>
<sequence>MLKIPGLTRSRLGMSLPDFVTAGLVAVVSLAKVLDGVCCYIKGEGVMGHPLAKKFGEIGSSQNIESYKFVYTGASEDLLYGRTMGECNVALTVEICVSLINLSTHVNREKALWKR</sequence>
<evidence type="ECO:0000313" key="2">
    <source>
        <dbReference type="Proteomes" id="UP000242180"/>
    </source>
</evidence>
<comment type="caution">
    <text evidence="1">The sequence shown here is derived from an EMBL/GenBank/DDBJ whole genome shotgun (WGS) entry which is preliminary data.</text>
</comment>
<dbReference type="EMBL" id="MCGN01000024">
    <property type="protein sequence ID" value="ORY88919.1"/>
    <property type="molecule type" value="Genomic_DNA"/>
</dbReference>
<reference evidence="1 2" key="1">
    <citation type="submission" date="2016-07" db="EMBL/GenBank/DDBJ databases">
        <title>Pervasive Adenine N6-methylation of Active Genes in Fungi.</title>
        <authorList>
            <consortium name="DOE Joint Genome Institute"/>
            <person name="Mondo S.J."/>
            <person name="Dannebaum R.O."/>
            <person name="Kuo R.C."/>
            <person name="Labutti K."/>
            <person name="Haridas S."/>
            <person name="Kuo A."/>
            <person name="Salamov A."/>
            <person name="Ahrendt S.R."/>
            <person name="Lipzen A."/>
            <person name="Sullivan W."/>
            <person name="Andreopoulos W.B."/>
            <person name="Clum A."/>
            <person name="Lindquist E."/>
            <person name="Daum C."/>
            <person name="Ramamoorthy G.K."/>
            <person name="Gryganskyi A."/>
            <person name="Culley D."/>
            <person name="Magnuson J.K."/>
            <person name="James T.Y."/>
            <person name="O'Malley M.A."/>
            <person name="Stajich J.E."/>
            <person name="Spatafora J.W."/>
            <person name="Visel A."/>
            <person name="Grigoriev I.V."/>
        </authorList>
    </citation>
    <scope>NUCLEOTIDE SEQUENCE [LARGE SCALE GENOMIC DNA]</scope>
    <source>
        <strain evidence="1 2">NRRL 2496</strain>
    </source>
</reference>
<dbReference type="Proteomes" id="UP000242180">
    <property type="component" value="Unassembled WGS sequence"/>
</dbReference>
<evidence type="ECO:0000313" key="1">
    <source>
        <dbReference type="EMBL" id="ORY88919.1"/>
    </source>
</evidence>
<proteinExistence type="predicted"/>
<keyword evidence="2" id="KW-1185">Reference proteome</keyword>
<gene>
    <name evidence="1" type="ORF">BCR43DRAFT_509315</name>
</gene>
<accession>A0A1X2GYV1</accession>
<protein>
    <submittedName>
        <fullName evidence="1">Uncharacterized protein</fullName>
    </submittedName>
</protein>